<protein>
    <submittedName>
        <fullName evidence="1">Uncharacterized protein</fullName>
    </submittedName>
</protein>
<accession>A0A7J8DXC1</accession>
<evidence type="ECO:0000313" key="2">
    <source>
        <dbReference type="Proteomes" id="UP000593571"/>
    </source>
</evidence>
<organism evidence="1 2">
    <name type="scientific">Rousettus aegyptiacus</name>
    <name type="common">Egyptian fruit bat</name>
    <name type="synonym">Pteropus aegyptiacus</name>
    <dbReference type="NCBI Taxonomy" id="9407"/>
    <lineage>
        <taxon>Eukaryota</taxon>
        <taxon>Metazoa</taxon>
        <taxon>Chordata</taxon>
        <taxon>Craniata</taxon>
        <taxon>Vertebrata</taxon>
        <taxon>Euteleostomi</taxon>
        <taxon>Mammalia</taxon>
        <taxon>Eutheria</taxon>
        <taxon>Laurasiatheria</taxon>
        <taxon>Chiroptera</taxon>
        <taxon>Yinpterochiroptera</taxon>
        <taxon>Pteropodoidea</taxon>
        <taxon>Pteropodidae</taxon>
        <taxon>Rousettinae</taxon>
        <taxon>Rousettus</taxon>
    </lineage>
</organism>
<keyword evidence="2" id="KW-1185">Reference proteome</keyword>
<gene>
    <name evidence="1" type="ORF">HJG63_008312</name>
</gene>
<proteinExistence type="predicted"/>
<dbReference type="EMBL" id="JACASE010000011">
    <property type="protein sequence ID" value="KAF6427824.1"/>
    <property type="molecule type" value="Genomic_DNA"/>
</dbReference>
<evidence type="ECO:0000313" key="1">
    <source>
        <dbReference type="EMBL" id="KAF6427824.1"/>
    </source>
</evidence>
<dbReference type="AlphaFoldDB" id="A0A7J8DXC1"/>
<dbReference type="Proteomes" id="UP000593571">
    <property type="component" value="Unassembled WGS sequence"/>
</dbReference>
<reference evidence="1 2" key="1">
    <citation type="journal article" date="2020" name="Nature">
        <title>Six reference-quality genomes reveal evolution of bat adaptations.</title>
        <authorList>
            <person name="Jebb D."/>
            <person name="Huang Z."/>
            <person name="Pippel M."/>
            <person name="Hughes G.M."/>
            <person name="Lavrichenko K."/>
            <person name="Devanna P."/>
            <person name="Winkler S."/>
            <person name="Jermiin L.S."/>
            <person name="Skirmuntt E.C."/>
            <person name="Katzourakis A."/>
            <person name="Burkitt-Gray L."/>
            <person name="Ray D.A."/>
            <person name="Sullivan K.A.M."/>
            <person name="Roscito J.G."/>
            <person name="Kirilenko B.M."/>
            <person name="Davalos L.M."/>
            <person name="Corthals A.P."/>
            <person name="Power M.L."/>
            <person name="Jones G."/>
            <person name="Ransome R.D."/>
            <person name="Dechmann D.K.N."/>
            <person name="Locatelli A.G."/>
            <person name="Puechmaille S.J."/>
            <person name="Fedrigo O."/>
            <person name="Jarvis E.D."/>
            <person name="Hiller M."/>
            <person name="Vernes S.C."/>
            <person name="Myers E.W."/>
            <person name="Teeling E.C."/>
        </authorList>
    </citation>
    <scope>NUCLEOTIDE SEQUENCE [LARGE SCALE GENOMIC DNA]</scope>
    <source>
        <strain evidence="1">MRouAeg1</strain>
        <tissue evidence="1">Muscle</tissue>
    </source>
</reference>
<sequence>MSSGAAQVARASFTQVPRASFTQVARASFSRRLFQGPRGLIKKLDVLFTEGNRTVKLFAHILETLGPFSLKRAAPGASAANREGRAPGAPRAVRGGRRALPWPVTTLGAGIRHGYTLSVSEVGV</sequence>
<comment type="caution">
    <text evidence="1">The sequence shown here is derived from an EMBL/GenBank/DDBJ whole genome shotgun (WGS) entry which is preliminary data.</text>
</comment>
<name>A0A7J8DXC1_ROUAE</name>